<proteinExistence type="predicted"/>
<evidence type="ECO:0000256" key="2">
    <source>
        <dbReference type="SAM" id="MobiDB-lite"/>
    </source>
</evidence>
<dbReference type="InterPro" id="IPR036188">
    <property type="entry name" value="FAD/NAD-bd_sf"/>
</dbReference>
<feature type="domain" description="FAD-binding" evidence="3">
    <location>
        <begin position="11"/>
        <end position="331"/>
    </location>
</feature>
<organism evidence="4 5">
    <name type="scientific">Microlunatus ginsengisoli</name>
    <dbReference type="NCBI Taxonomy" id="363863"/>
    <lineage>
        <taxon>Bacteria</taxon>
        <taxon>Bacillati</taxon>
        <taxon>Actinomycetota</taxon>
        <taxon>Actinomycetes</taxon>
        <taxon>Propionibacteriales</taxon>
        <taxon>Propionibacteriaceae</taxon>
        <taxon>Microlunatus</taxon>
    </lineage>
</organism>
<dbReference type="InterPro" id="IPR050631">
    <property type="entry name" value="PheA/TfdB_FAD_monoxygenase"/>
</dbReference>
<dbReference type="Proteomes" id="UP001501490">
    <property type="component" value="Unassembled WGS sequence"/>
</dbReference>
<dbReference type="PRINTS" id="PR00420">
    <property type="entry name" value="RNGMNOXGNASE"/>
</dbReference>
<feature type="region of interest" description="Disordered" evidence="2">
    <location>
        <begin position="395"/>
        <end position="416"/>
    </location>
</feature>
<gene>
    <name evidence="4" type="ORF">GCM10022236_33880</name>
</gene>
<keyword evidence="5" id="KW-1185">Reference proteome</keyword>
<keyword evidence="1" id="KW-0560">Oxidoreductase</keyword>
<dbReference type="PANTHER" id="PTHR43476">
    <property type="entry name" value="3-(3-HYDROXY-PHENYL)PROPIONATE/3-HYDROXYCINNAMIC ACID HYDROXYLASE"/>
    <property type="match status" value="1"/>
</dbReference>
<dbReference type="EMBL" id="BAABAB010000022">
    <property type="protein sequence ID" value="GAA3628732.1"/>
    <property type="molecule type" value="Genomic_DNA"/>
</dbReference>
<dbReference type="Pfam" id="PF01494">
    <property type="entry name" value="FAD_binding_3"/>
    <property type="match status" value="1"/>
</dbReference>
<dbReference type="InterPro" id="IPR002938">
    <property type="entry name" value="FAD-bd"/>
</dbReference>
<accession>A0ABP7ABS9</accession>
<evidence type="ECO:0000313" key="5">
    <source>
        <dbReference type="Proteomes" id="UP001501490"/>
    </source>
</evidence>
<dbReference type="RefSeq" id="WP_344806659.1">
    <property type="nucleotide sequence ID" value="NZ_BAABAB010000022.1"/>
</dbReference>
<dbReference type="Gene3D" id="3.50.50.60">
    <property type="entry name" value="FAD/NAD(P)-binding domain"/>
    <property type="match status" value="2"/>
</dbReference>
<evidence type="ECO:0000259" key="3">
    <source>
        <dbReference type="Pfam" id="PF01494"/>
    </source>
</evidence>
<dbReference type="SUPFAM" id="SSF51905">
    <property type="entry name" value="FAD/NAD(P)-binding domain"/>
    <property type="match status" value="1"/>
</dbReference>
<dbReference type="PANTHER" id="PTHR43476:SF5">
    <property type="entry name" value="FAD-DEPENDENT MONOOXYGENASE"/>
    <property type="match status" value="1"/>
</dbReference>
<comment type="caution">
    <text evidence="4">The sequence shown here is derived from an EMBL/GenBank/DDBJ whole genome shotgun (WGS) entry which is preliminary data.</text>
</comment>
<reference evidence="5" key="1">
    <citation type="journal article" date="2019" name="Int. J. Syst. Evol. Microbiol.">
        <title>The Global Catalogue of Microorganisms (GCM) 10K type strain sequencing project: providing services to taxonomists for standard genome sequencing and annotation.</title>
        <authorList>
            <consortium name="The Broad Institute Genomics Platform"/>
            <consortium name="The Broad Institute Genome Sequencing Center for Infectious Disease"/>
            <person name="Wu L."/>
            <person name="Ma J."/>
        </authorList>
    </citation>
    <scope>NUCLEOTIDE SEQUENCE [LARGE SCALE GENOMIC DNA]</scope>
    <source>
        <strain evidence="5">JCM 16929</strain>
    </source>
</reference>
<protein>
    <submittedName>
        <fullName evidence="4">FAD-dependent oxidoreductase</fullName>
    </submittedName>
</protein>
<evidence type="ECO:0000256" key="1">
    <source>
        <dbReference type="ARBA" id="ARBA00023002"/>
    </source>
</evidence>
<sequence length="416" mass="45287">MSENDGAAGLDCVVVGGGPGGMVLAHLLARAGLRVTLLEGHRDFDRDFRGDSLHPYTLELMDTLGLADGLLALPHFKATRFRAHTMAGSIVLADYERVRSPYPYVAIMPQVRFLDFLAERSAALPGFTLITGARVRELVIEDGRVVGVRWREGQQTRELRARVVVGCDGRFSKLRALAEVPVTDLGAASDLLWFRLPREPGDPPEADIDLYFGPRNYVGMLGGISDWQIGYTLPKGGFPAAREAGVEPIREFLRSYVGWLEDRIELLAGFDQTTLLSVELKRVERWWRPGLLLIGDAAHVISPVGGNGILMAIQDAVAATNRLVPALRSARTGATDVPDGVLAAVQADREPAVREVQADQVSVERRAKRAREAGRELIPGRLLKVVTALPGVKARGARSNSYGPNPPRLDTDLLTA</sequence>
<name>A0ABP7ABS9_9ACTN</name>
<evidence type="ECO:0000313" key="4">
    <source>
        <dbReference type="EMBL" id="GAA3628732.1"/>
    </source>
</evidence>